<comment type="caution">
    <text evidence="1">The sequence shown here is derived from an EMBL/GenBank/DDBJ whole genome shotgun (WGS) entry which is preliminary data.</text>
</comment>
<name>A0AAE0PG08_SORBR</name>
<keyword evidence="2" id="KW-1185">Reference proteome</keyword>
<accession>A0AAE0PG08</accession>
<dbReference type="AlphaFoldDB" id="A0AAE0PG08"/>
<dbReference type="EMBL" id="JAUTDP010000005">
    <property type="protein sequence ID" value="KAK3399268.1"/>
    <property type="molecule type" value="Genomic_DNA"/>
</dbReference>
<dbReference type="Proteomes" id="UP001281003">
    <property type="component" value="Unassembled WGS sequence"/>
</dbReference>
<organism evidence="1 2">
    <name type="scientific">Sordaria brevicollis</name>
    <dbReference type="NCBI Taxonomy" id="83679"/>
    <lineage>
        <taxon>Eukaryota</taxon>
        <taxon>Fungi</taxon>
        <taxon>Dikarya</taxon>
        <taxon>Ascomycota</taxon>
        <taxon>Pezizomycotina</taxon>
        <taxon>Sordariomycetes</taxon>
        <taxon>Sordariomycetidae</taxon>
        <taxon>Sordariales</taxon>
        <taxon>Sordariaceae</taxon>
        <taxon>Sordaria</taxon>
    </lineage>
</organism>
<sequence length="149" mass="16783">MSSTTRQTLLSAAEQFCSAFASQSPPSEILEKHFTSKTNDIIVLEHGLSRLAPFLGREYKGKDGVLEYMKTIADQLSFEDMKFGNYIVDTETQKVSVTGQARFTNNKTGQGWDEVFTYVLEFDQEEKVKKYEIWADSGAAYLAGRGELK</sequence>
<proteinExistence type="predicted"/>
<evidence type="ECO:0000313" key="2">
    <source>
        <dbReference type="Proteomes" id="UP001281003"/>
    </source>
</evidence>
<gene>
    <name evidence="1" type="ORF">B0T20DRAFT_452798</name>
</gene>
<reference evidence="1" key="2">
    <citation type="submission" date="2023-07" db="EMBL/GenBank/DDBJ databases">
        <authorList>
            <consortium name="Lawrence Berkeley National Laboratory"/>
            <person name="Haridas S."/>
            <person name="Hensen N."/>
            <person name="Bonometti L."/>
            <person name="Westerberg I."/>
            <person name="Brannstrom I.O."/>
            <person name="Guillou S."/>
            <person name="Cros-Aarteil S."/>
            <person name="Calhoun S."/>
            <person name="Kuo A."/>
            <person name="Mondo S."/>
            <person name="Pangilinan J."/>
            <person name="Riley R."/>
            <person name="LaButti K."/>
            <person name="Andreopoulos B."/>
            <person name="Lipzen A."/>
            <person name="Chen C."/>
            <person name="Yanf M."/>
            <person name="Daum C."/>
            <person name="Ng V."/>
            <person name="Clum A."/>
            <person name="Steindorff A."/>
            <person name="Ohm R."/>
            <person name="Martin F."/>
            <person name="Silar P."/>
            <person name="Natvig D."/>
            <person name="Lalanne C."/>
            <person name="Gautier V."/>
            <person name="Ament-velasquez S.L."/>
            <person name="Kruys A."/>
            <person name="Hutchinson M.I."/>
            <person name="Powell A.J."/>
            <person name="Barry K."/>
            <person name="Miller A.N."/>
            <person name="Grigoriev I.V."/>
            <person name="Debuchy R."/>
            <person name="Gladieux P."/>
            <person name="Thoren M.H."/>
            <person name="Johannesson H."/>
        </authorList>
    </citation>
    <scope>NUCLEOTIDE SEQUENCE</scope>
    <source>
        <strain evidence="1">FGSC 1904</strain>
    </source>
</reference>
<dbReference type="InterPro" id="IPR032710">
    <property type="entry name" value="NTF2-like_dom_sf"/>
</dbReference>
<reference evidence="1" key="1">
    <citation type="journal article" date="2023" name="Mol. Phylogenet. Evol.">
        <title>Genome-scale phylogeny and comparative genomics of the fungal order Sordariales.</title>
        <authorList>
            <person name="Hensen N."/>
            <person name="Bonometti L."/>
            <person name="Westerberg I."/>
            <person name="Brannstrom I.O."/>
            <person name="Guillou S."/>
            <person name="Cros-Aarteil S."/>
            <person name="Calhoun S."/>
            <person name="Haridas S."/>
            <person name="Kuo A."/>
            <person name="Mondo S."/>
            <person name="Pangilinan J."/>
            <person name="Riley R."/>
            <person name="LaButti K."/>
            <person name="Andreopoulos B."/>
            <person name="Lipzen A."/>
            <person name="Chen C."/>
            <person name="Yan M."/>
            <person name="Daum C."/>
            <person name="Ng V."/>
            <person name="Clum A."/>
            <person name="Steindorff A."/>
            <person name="Ohm R.A."/>
            <person name="Martin F."/>
            <person name="Silar P."/>
            <person name="Natvig D.O."/>
            <person name="Lalanne C."/>
            <person name="Gautier V."/>
            <person name="Ament-Velasquez S.L."/>
            <person name="Kruys A."/>
            <person name="Hutchinson M.I."/>
            <person name="Powell A.J."/>
            <person name="Barry K."/>
            <person name="Miller A.N."/>
            <person name="Grigoriev I.V."/>
            <person name="Debuchy R."/>
            <person name="Gladieux P."/>
            <person name="Hiltunen Thoren M."/>
            <person name="Johannesson H."/>
        </authorList>
    </citation>
    <scope>NUCLEOTIDE SEQUENCE</scope>
    <source>
        <strain evidence="1">FGSC 1904</strain>
    </source>
</reference>
<evidence type="ECO:0008006" key="3">
    <source>
        <dbReference type="Google" id="ProtNLM"/>
    </source>
</evidence>
<dbReference type="Gene3D" id="3.10.450.50">
    <property type="match status" value="1"/>
</dbReference>
<evidence type="ECO:0000313" key="1">
    <source>
        <dbReference type="EMBL" id="KAK3399268.1"/>
    </source>
</evidence>
<protein>
    <recommendedName>
        <fullName evidence="3">Transcription elongation factor S-II</fullName>
    </recommendedName>
</protein>
<dbReference type="SUPFAM" id="SSF54427">
    <property type="entry name" value="NTF2-like"/>
    <property type="match status" value="1"/>
</dbReference>